<name>A0A6D2J350_9BRAS</name>
<gene>
    <name evidence="3" type="ORF">MERR_LOCUS21556</name>
    <name evidence="4" type="ORF">MERR_LOCUS32263</name>
</gene>
<protein>
    <recommendedName>
        <fullName evidence="2">Retrotransposon gag domain-containing protein</fullName>
    </recommendedName>
</protein>
<dbReference type="EMBL" id="CACVBM020001313">
    <property type="protein sequence ID" value="CAA7045028.1"/>
    <property type="molecule type" value="Genomic_DNA"/>
</dbReference>
<keyword evidence="5" id="KW-1185">Reference proteome</keyword>
<evidence type="ECO:0000313" key="5">
    <source>
        <dbReference type="Proteomes" id="UP000467841"/>
    </source>
</evidence>
<proteinExistence type="predicted"/>
<dbReference type="PANTHER" id="PTHR33223">
    <property type="entry name" value="CCHC-TYPE DOMAIN-CONTAINING PROTEIN"/>
    <property type="match status" value="1"/>
</dbReference>
<reference evidence="3 5" key="1">
    <citation type="submission" date="2020-01" db="EMBL/GenBank/DDBJ databases">
        <authorList>
            <person name="Mishra B."/>
        </authorList>
    </citation>
    <scope>NUCLEOTIDE SEQUENCE [LARGE SCALE GENOMIC DNA]</scope>
</reference>
<evidence type="ECO:0000313" key="4">
    <source>
        <dbReference type="EMBL" id="CAA7045028.1"/>
    </source>
</evidence>
<dbReference type="AlphaFoldDB" id="A0A6D2J350"/>
<dbReference type="PANTHER" id="PTHR33223:SF6">
    <property type="entry name" value="CCHC-TYPE DOMAIN-CONTAINING PROTEIN"/>
    <property type="match status" value="1"/>
</dbReference>
<dbReference type="InterPro" id="IPR005162">
    <property type="entry name" value="Retrotrans_gag_dom"/>
</dbReference>
<sequence>MTREKNKSYDEKEANYCQVFVEHMTKDALTWFSNLPAESIHNFDDLTNAFLKHYSMHMTRVTRNMFTTTQAQGEPLHSFMERFKQAARDMPDSFPLEALRNGLWYDSKFKEDLSLKTPTILEDAFHHSQSYIFLEEDKPFYAEKHGDRRTAPPKPREEAVEVRRKPDPKRSLLTSFAAADDESEQESWYAATILTPSDAAPLRDDNDTKAFCKFHGRTGHSNENCKNLISNLIRIYHRGDIPPMDGDSVIPLTMAKHVMGRIVKTTIPRRIYPTRYTNVPGWRYSGHFQAAI</sequence>
<evidence type="ECO:0000256" key="1">
    <source>
        <dbReference type="SAM" id="MobiDB-lite"/>
    </source>
</evidence>
<dbReference type="Proteomes" id="UP000467841">
    <property type="component" value="Unassembled WGS sequence"/>
</dbReference>
<evidence type="ECO:0000313" key="3">
    <source>
        <dbReference type="EMBL" id="CAA7034321.1"/>
    </source>
</evidence>
<organism evidence="3 5">
    <name type="scientific">Microthlaspi erraticum</name>
    <dbReference type="NCBI Taxonomy" id="1685480"/>
    <lineage>
        <taxon>Eukaryota</taxon>
        <taxon>Viridiplantae</taxon>
        <taxon>Streptophyta</taxon>
        <taxon>Embryophyta</taxon>
        <taxon>Tracheophyta</taxon>
        <taxon>Spermatophyta</taxon>
        <taxon>Magnoliopsida</taxon>
        <taxon>eudicotyledons</taxon>
        <taxon>Gunneridae</taxon>
        <taxon>Pentapetalae</taxon>
        <taxon>rosids</taxon>
        <taxon>malvids</taxon>
        <taxon>Brassicales</taxon>
        <taxon>Brassicaceae</taxon>
        <taxon>Coluteocarpeae</taxon>
        <taxon>Microthlaspi</taxon>
    </lineage>
</organism>
<feature type="region of interest" description="Disordered" evidence="1">
    <location>
        <begin position="143"/>
        <end position="167"/>
    </location>
</feature>
<evidence type="ECO:0000259" key="2">
    <source>
        <dbReference type="Pfam" id="PF03732"/>
    </source>
</evidence>
<dbReference type="OrthoDB" id="1751727at2759"/>
<dbReference type="EMBL" id="CACVBM020001144">
    <property type="protein sequence ID" value="CAA7034321.1"/>
    <property type="molecule type" value="Genomic_DNA"/>
</dbReference>
<accession>A0A6D2J350</accession>
<dbReference type="Pfam" id="PF03732">
    <property type="entry name" value="Retrotrans_gag"/>
    <property type="match status" value="1"/>
</dbReference>
<feature type="domain" description="Retrotransposon gag" evidence="2">
    <location>
        <begin position="19"/>
        <end position="99"/>
    </location>
</feature>